<keyword evidence="2" id="KW-1185">Reference proteome</keyword>
<comment type="caution">
    <text evidence="1">The sequence shown here is derived from an EMBL/GenBank/DDBJ whole genome shotgun (WGS) entry which is preliminary data.</text>
</comment>
<evidence type="ECO:0000313" key="2">
    <source>
        <dbReference type="Proteomes" id="UP000664032"/>
    </source>
</evidence>
<sequence length="677" mass="76370">MGCGCVKMFSKAFYSSRLRCLTRRRHSRWYSSLPDAAPVPSKGRVIFSGIQPTGIVHLGNYFGALSNWVKLQNEAGPEDDVIFSIVGWHALTLPQNPKSLSASRADMFATLLAFGIDPRKSVVFHQDDNRCHVELTWILSCLTPVGKLQRMTTWKSRLATSRNSNDESEVDESMLNAGLFTYPILQAADILAYRATHVPVGEDQTQHLELSRELARSFNLAFDRRKKFFPTPTQLITPCKRVLSLKDPQSKMSKSSPDPSSRIMLTDTSSQIERKIKGAVTDSIQGITYDPVGRPGISNLLTMLAACEDAEVEKVAEKYADKSNAVLKKDVSEALENLLKGPRAEFERLRQDPGYLAEMAKLGASKAKERSQKTMKEVRTMIAESHDQPQIKELDGLDRINAETPAQSVERASRKVKRLYEKEGENSDVAARILRAMENLESRIAPVFKQLAEVKELNEKLQERLAAAESSKVGYKEQLVKARREVKNARDEVERQQQRAEKYLNLVKDKEIEFKKLQEDVVTRENEVCIAVIYERSNPLTRCQTKLLKMKMKALTKTQRRKPRQSSDADASLLIELAPADDSDNKRLKIRKLSKPSLQDMNTDPPRRIPANKKYGTNLVNGIVNANKAQNDLFKIGKNNQRTEMAICWVPQLASVKVEKKIEERTPTANVDTEAEA</sequence>
<reference evidence="1" key="1">
    <citation type="submission" date="2021-10" db="EMBL/GenBank/DDBJ databases">
        <title>Psilocybe cubensis genome.</title>
        <authorList>
            <person name="Mckernan K.J."/>
            <person name="Crawford S."/>
            <person name="Trippe A."/>
            <person name="Kane L.T."/>
            <person name="Mclaughlin S."/>
        </authorList>
    </citation>
    <scope>NUCLEOTIDE SEQUENCE</scope>
    <source>
        <strain evidence="1">MGC-MH-2018</strain>
    </source>
</reference>
<protein>
    <submittedName>
        <fullName evidence="1">Tryptophan--tRNA ligase, mitochondrial</fullName>
    </submittedName>
</protein>
<keyword evidence="1" id="KW-0436">Ligase</keyword>
<proteinExistence type="predicted"/>
<evidence type="ECO:0000313" key="1">
    <source>
        <dbReference type="EMBL" id="KAH9483569.1"/>
    </source>
</evidence>
<name>A0ACB8H789_PSICU</name>
<organism evidence="1 2">
    <name type="scientific">Psilocybe cubensis</name>
    <name type="common">Psychedelic mushroom</name>
    <name type="synonym">Stropharia cubensis</name>
    <dbReference type="NCBI Taxonomy" id="181762"/>
    <lineage>
        <taxon>Eukaryota</taxon>
        <taxon>Fungi</taxon>
        <taxon>Dikarya</taxon>
        <taxon>Basidiomycota</taxon>
        <taxon>Agaricomycotina</taxon>
        <taxon>Agaricomycetes</taxon>
        <taxon>Agaricomycetidae</taxon>
        <taxon>Agaricales</taxon>
        <taxon>Agaricineae</taxon>
        <taxon>Strophariaceae</taxon>
        <taxon>Psilocybe</taxon>
    </lineage>
</organism>
<dbReference type="Proteomes" id="UP000664032">
    <property type="component" value="Unassembled WGS sequence"/>
</dbReference>
<gene>
    <name evidence="1" type="ORF">JR316_0003039</name>
</gene>
<dbReference type="EMBL" id="JAFIQS020000003">
    <property type="protein sequence ID" value="KAH9483569.1"/>
    <property type="molecule type" value="Genomic_DNA"/>
</dbReference>
<accession>A0ACB8H789</accession>